<keyword evidence="17 33" id="KW-1161">Viral attachment to host cell</keyword>
<evidence type="ECO:0000256" key="14">
    <source>
        <dbReference type="ARBA" id="ARBA00022692"/>
    </source>
</evidence>
<dbReference type="GO" id="GO:0016020">
    <property type="term" value="C:membrane"/>
    <property type="evidence" value="ECO:0007669"/>
    <property type="project" value="UniProtKB-UniRule"/>
</dbReference>
<dbReference type="Pfam" id="PF00517">
    <property type="entry name" value="GP41"/>
    <property type="match status" value="1"/>
</dbReference>
<dbReference type="FunFam" id="1.20.5.490:FF:000001">
    <property type="entry name" value="Envelope glycoprotein gp160"/>
    <property type="match status" value="1"/>
</dbReference>
<evidence type="ECO:0000256" key="16">
    <source>
        <dbReference type="ARBA" id="ARBA00022729"/>
    </source>
</evidence>
<evidence type="ECO:0000256" key="28">
    <source>
        <dbReference type="ARBA" id="ARBA00023180"/>
    </source>
</evidence>
<evidence type="ECO:0000256" key="21">
    <source>
        <dbReference type="ARBA" id="ARBA00022890"/>
    </source>
</evidence>
<evidence type="ECO:0000256" key="33">
    <source>
        <dbReference type="HAMAP-Rule" id="MF_04083"/>
    </source>
</evidence>
<evidence type="ECO:0000313" key="38">
    <source>
        <dbReference type="EMBL" id="ANC60582.1"/>
    </source>
</evidence>
<dbReference type="InterPro" id="IPR037527">
    <property type="entry name" value="Gp160"/>
</dbReference>
<sequence length="877" mass="99803">MRVKEIRRNYQHLWRGGSLWKWGIMLLGMLMICKAADQLWVTVYYGVPVWKEATTTLFCASDAKGYDTEVHNVWATHACVPTDPSPQEVVLENVTENFNMWKNNMVDQMHEDIISLWDQSLKPCVELTPLCVTLDCSDVGNNTNVGNNINVGNTTTTPITPTTKTTSRRVEMEIGEIKNCSFNITTSIRNKMKKEHALFNRLDVVPINDDDTNKTSYRLRSCNTSVITQACPKVSFEPIPIHYCAPAGFAILKCNDSMFNGNGPCKNVSTVQCTHGIRPVVSTQLLLNGSLAEKDIIIRSQNFSNNAKVIIVQLNKTVYINCTRPNNNTRKGIHMGPGKAFFATGDIIGDIRQAHCNLSRKDWNDTLRQVAEKLREQFENKTIEFRNHSGGDPEVVTHSFNCGGEFFYCNTTELFFRTWNGTAWTSKINNSNENITLQCRIKQIINMWQKVGKAMYAPPISGQIRCVSNITGLILTRDGGNVTNNTEIFRPEGGDMKDNWRSELYKYKVVKIEPLGIAPTKARRRVVQREKRAVGMGALFLGFLGAAGSTMGAASVTLTVQARQLLSGIVQQQNNLLKAIEAQQHLLQLTVWGIKQLQARVLAVERYLGDQQLLGIWGCSGKLICTTNVPWNSSWSNKSLNRIWDNMTWMQWEREIDNYTSLIYSLIEESQNQQEKNELELLEFDKWASLWNWFDISRWLWYIKIFIMIVGGLIGLRIVFAVLSVVNRVRQGYSPLSFQTRFPAQRGPDRPEGIEEEGGDRDRDRSSPLVHGLLTIIWVDLRSLCLFSYHRLRDLLLIVTRTVELLGRRGWEALKYLWNLLQYWSQELKNSAISLLNAITIAVAEGTDRVIEALQRAGRAFLHIPRRIRQGLERALL</sequence>
<comment type="caution">
    <text evidence="33">Lacks conserved residue(s) required for the propagation of feature annotation.</text>
</comment>
<evidence type="ECO:0000256" key="34">
    <source>
        <dbReference type="RuleBase" id="RU363095"/>
    </source>
</evidence>
<keyword evidence="25 33" id="KW-0472">Membrane</keyword>
<keyword evidence="21 33" id="KW-1164">Virus endocytosis by host</keyword>
<keyword evidence="12 33" id="KW-1162">Viral penetration into host cytoplasm</keyword>
<dbReference type="FunFam" id="2.170.40.20:FF:000001">
    <property type="entry name" value="Envelope glycoprotein gp160"/>
    <property type="match status" value="1"/>
</dbReference>
<evidence type="ECO:0000256" key="25">
    <source>
        <dbReference type="ARBA" id="ARBA00023136"/>
    </source>
</evidence>
<comment type="PTM">
    <text evidence="33">Specific enzymatic cleavages in vivo yield mature proteins. Envelope glycoproteins are synthesized as a inactive precursor that is heavily N-glycosylated and processed likely by host cell furin in the Golgi to yield the mature SU and TM proteins. The cleavage site between SU and TM requires the minimal sequence [KR]-X-[KR]-R. About 2 of the 9 disulfide bonds of gp41 are reduced by P4HB/PDI, following binding to CD4 receptor.</text>
</comment>
<evidence type="ECO:0000256" key="5">
    <source>
        <dbReference type="ARBA" id="ARBA00004578"/>
    </source>
</evidence>
<dbReference type="Gene3D" id="1.20.5.490">
    <property type="entry name" value="Single helix bin"/>
    <property type="match status" value="1"/>
</dbReference>
<comment type="function">
    <text evidence="33">Envelope glycoprotein gp160: Oligomerizes in the host endoplasmic reticulum into predominantly trimers. In a second time, gp160 transits in the host Golgi, where glycosylation is completed. The precursor is then proteolytically cleaved in the trans-Golgi and thereby activated by cellular furin or furin-like proteases to produce gp120 and gp41.</text>
</comment>
<feature type="short sequence motif" description="Di-leucine internalization motif" evidence="33">
    <location>
        <begin position="876"/>
        <end position="877"/>
    </location>
</feature>
<dbReference type="GO" id="GO:0019062">
    <property type="term" value="P:virion attachment to host cell"/>
    <property type="evidence" value="ECO:0007669"/>
    <property type="project" value="UniProtKB-UniRule"/>
</dbReference>
<comment type="domain">
    <text evidence="33">The membrane proximal external region (MPER) present in gp41 is a tryptophan-rich region recognized by the antibodies 2F5, Z13, and 4E10. MPER seems to play a role in fusion.</text>
</comment>
<keyword evidence="31 33" id="KW-1160">Virus entry into host cell</keyword>
<feature type="coiled-coil region" evidence="33">
    <location>
        <begin position="654"/>
        <end position="688"/>
    </location>
</feature>
<dbReference type="EMBL" id="KX027837">
    <property type="protein sequence ID" value="ANC60582.1"/>
    <property type="molecule type" value="Genomic_RNA"/>
</dbReference>
<dbReference type="SUPFAM" id="SSF58069">
    <property type="entry name" value="Virus ectodomain"/>
    <property type="match status" value="1"/>
</dbReference>
<comment type="subcellular location">
    <molecule>Surface protein gp120</molecule>
    <subcellularLocation>
        <location evidence="33">Virion membrane</location>
        <topology evidence="33">Peripheral membrane protein</topology>
    </subcellularLocation>
    <subcellularLocation>
        <location evidence="33">Host cell membrane</location>
        <topology evidence="33">Peripheral membrane protein</topology>
    </subcellularLocation>
    <subcellularLocation>
        <location evidence="33">Host endosome membrane</location>
        <topology evidence="33">Single-pass type I membrane protein</topology>
    </subcellularLocation>
    <text evidence="33">The surface protein is not anchored to the viral envelope, but associates with the extravirion surface through its binding to TM. It is probably concentrated at the site of budding and incorporated into the virions possibly by contacts between the cytoplasmic tail of Env and the N-terminus of Gag.</text>
</comment>
<keyword evidence="20 33" id="KW-0261">Viral envelope protein</keyword>
<comment type="similarity">
    <text evidence="33">Belongs to the HIV-1 env protein family.</text>
</comment>
<comment type="miscellaneous">
    <text evidence="33">HIV-1 lineages are divided in three main groups, M (for Major), O (for Outlier), and N (for New, or Non-M, Non-O). The vast majority of strains found worldwide belong to the group M. Group O seems to be endemic to and largely confined to Cameroon and neighboring countries in West Central Africa, where these viruses represent a small minority of HIV-1 strains. The group N is represented by a limited number of isolates from Cameroonian persons. The group M is further subdivided in 9 clades or subtypes (A to D, F to H, J and K).</text>
</comment>
<feature type="region of interest" description="V5" evidence="33">
    <location>
        <begin position="482"/>
        <end position="492"/>
    </location>
</feature>
<feature type="domain" description="Human immunodeficiency virus 1 envelope glycoprotein Gp120" evidence="36">
    <location>
        <begin position="39"/>
        <end position="532"/>
    </location>
</feature>
<keyword evidence="22 33" id="KW-1133">Transmembrane helix</keyword>
<comment type="domain">
    <text evidence="33 34">The 17 amino acids long immunosuppressive region is present in many retroviral envelope proteins. Synthetic peptides derived from this relatively conserved sequence inhibit immune function in vitro and in vivo.</text>
</comment>
<evidence type="ECO:0000256" key="7">
    <source>
        <dbReference type="ARBA" id="ARBA00022506"/>
    </source>
</evidence>
<feature type="site" description="Cleavage; by host furin" evidence="33">
    <location>
        <begin position="532"/>
        <end position="533"/>
    </location>
</feature>
<keyword evidence="11 33" id="KW-0945">Host-virus interaction</keyword>
<keyword evidence="15 33" id="KW-0053">Apoptosis</keyword>
<evidence type="ECO:0000256" key="12">
    <source>
        <dbReference type="ARBA" id="ARBA00022595"/>
    </source>
</evidence>
<dbReference type="InterPro" id="IPR000328">
    <property type="entry name" value="GP41-like"/>
</dbReference>
<feature type="chain" id="PRO_5023235729" description="Envelope glycoprotein gp160" evidence="33">
    <location>
        <begin position="38"/>
        <end position="877"/>
    </location>
</feature>
<organismHost>
    <name type="scientific">Homo sapiens</name>
    <name type="common">Human</name>
    <dbReference type="NCBI Taxonomy" id="9606"/>
</organismHost>
<evidence type="ECO:0000256" key="3">
    <source>
        <dbReference type="ARBA" id="ARBA00004505"/>
    </source>
</evidence>
<evidence type="ECO:0000256" key="31">
    <source>
        <dbReference type="ARBA" id="ARBA00023296"/>
    </source>
</evidence>
<feature type="region of interest" description="Fusion peptide" evidence="33">
    <location>
        <begin position="533"/>
        <end position="553"/>
    </location>
</feature>
<feature type="region of interest" description="MPER; binding to GalCer" evidence="33">
    <location>
        <begin position="683"/>
        <end position="704"/>
    </location>
</feature>
<evidence type="ECO:0000256" key="9">
    <source>
        <dbReference type="ARBA" id="ARBA00022511"/>
    </source>
</evidence>
<keyword evidence="28 33" id="KW-0325">Glycoprotein</keyword>
<dbReference type="FunFam" id="2.170.40.20:FF:000003">
    <property type="entry name" value="Envelope glycoprotein gp160"/>
    <property type="match status" value="1"/>
</dbReference>
<feature type="disulfide bond" evidence="33">
    <location>
        <begin position="59"/>
        <end position="79"/>
    </location>
</feature>
<dbReference type="GO" id="GO:0039654">
    <property type="term" value="P:fusion of virus membrane with host endosome membrane"/>
    <property type="evidence" value="ECO:0007669"/>
    <property type="project" value="UniProtKB-UniRule"/>
</dbReference>
<evidence type="ECO:0000256" key="24">
    <source>
        <dbReference type="ARBA" id="ARBA00023054"/>
    </source>
</evidence>
<dbReference type="GO" id="GO:0075512">
    <property type="term" value="P:clathrin-dependent endocytosis of virus by host cell"/>
    <property type="evidence" value="ECO:0007669"/>
    <property type="project" value="UniProtKB-UniRule"/>
</dbReference>
<comment type="domain">
    <text evidence="33">The CD4-binding region is targeted by the antibody b12.</text>
</comment>
<keyword evidence="9 33" id="KW-1032">Host cell membrane</keyword>
<feature type="topological domain" description="Cytoplasmic" evidence="33">
    <location>
        <begin position="727"/>
        <end position="877"/>
    </location>
</feature>
<comment type="function">
    <text evidence="33">Surface protein gp120: Attaches the virus to the host lymphoid cell by binding to the primary receptor CD4. This interaction induces a structural rearrangement creating a high affinity binding site for a chemokine coreceptor like CXCR4 and/or CCR5. Acts as a ligand for CD209/DC-SIGN and CLEC4M/DC-SIGNR, which are respectively found on dendritic cells (DCs), and on endothelial cells of liver sinusoids and lymph node sinuses. These interactions allow capture of viral particles at mucosal surfaces by these cells and subsequent transmission to permissive cells. HIV subverts the migration properties of dendritic cells to gain access to CD4+ T-cells in lymph nodes. Virus transmission to permissive T-cells occurs either in trans (without DCs infection, through viral capture and transmission), or in cis (following DCs productive infection, through the usual CD4-gp120 interaction), thereby inducing a robust infection. In trans infection, bound virions remain infectious over days and it is proposed that they are not degraded, but protected in non-lysosomal acidic organelles within the DCs close to the cell membrane thus contributing to the viral infectious potential during DCs' migration from the periphery to the lymphoid tissues. On arrival at lymphoid tissues, intact virions recycle back to DCs' cell surface allowing virus transmission to CD4+ T-cells.</text>
</comment>
<keyword evidence="10 33" id="KW-1165">Clathrin-mediated endocytosis of virus by host</keyword>
<accession>A0A160I4W0</accession>
<comment type="PTM">
    <text evidence="33">Palmitoylation of the transmembrane protein and of Env polyprotein (prior to its proteolytic cleavage) is essential for their association with host cell membrane lipid rafts. Palmitoylation is therefore required for envelope trafficking to classical lipid rafts, but not for viral replication.</text>
</comment>
<evidence type="ECO:0000256" key="17">
    <source>
        <dbReference type="ARBA" id="ARBA00022804"/>
    </source>
</evidence>
<evidence type="ECO:0000256" key="6">
    <source>
        <dbReference type="ARBA" id="ARBA00004650"/>
    </source>
</evidence>
<feature type="region of interest" description="Immunosuppression" evidence="33">
    <location>
        <begin position="595"/>
        <end position="613"/>
    </location>
</feature>
<comment type="domain">
    <text evidence="33">The YXXL motif is involved in determining the exact site of viral release at the surface of infected mononuclear cells and promotes endocytosis. YXXL and di-leucine endocytosis motifs interact directly or indirectly with the clathrin adapter complexes, opperate independently, and their activities are not additive.</text>
</comment>
<dbReference type="FunFam" id="1.10.287.210:FF:000001">
    <property type="entry name" value="Envelope glycoprotein gp160"/>
    <property type="match status" value="1"/>
</dbReference>
<feature type="lipid moiety-binding region" description="S-palmitoyl cysteine; by host" evidence="33">
    <location>
        <position position="785"/>
    </location>
</feature>
<evidence type="ECO:0000256" key="26">
    <source>
        <dbReference type="ARBA" id="ARBA00023139"/>
    </source>
</evidence>
<comment type="subunit">
    <text evidence="33">The mature envelope protein (Env) consists of a homotrimer of non-covalently associated gp120-gp41 heterodimers. The resulting complex protrudes from the virus surface as a spike. There seems to be as few as 10 spikes on the average virion. Surface protein gp120 interacts with host CD4, CCR5 and CXCR4. Gp120 also interacts with the C-type lectins CD209/DC-SIGN and CLEC4M/DC-SIGNR (collectively referred to as DC-SIGN(R)). Gp120 and gp41 interact with GalCer. Gp120 interacts with host ITGA4/ITGB7 complex; on CD4+ T-cells, this interaction results in rapid activation of integrin ITGAL/LFA-1, which facilitates efficient cell-to-cell spreading of HIV-1. Gp120 interacts with cell-associated heparan sulfate; this interaction increases virus infectivity on permissive cells and may be involved in infection of CD4- cells.</text>
</comment>
<dbReference type="HAMAP" id="MF_04083">
    <property type="entry name" value="HIV_ENV"/>
    <property type="match status" value="1"/>
</dbReference>
<protein>
    <recommendedName>
        <fullName evidence="33">Envelope glycoprotein gp160</fullName>
    </recommendedName>
    <alternativeName>
        <fullName evidence="33">Env polyprotein</fullName>
    </alternativeName>
    <component>
        <recommendedName>
            <fullName evidence="33">Surface protein gp120</fullName>
            <shortName evidence="33">SU</shortName>
        </recommendedName>
        <alternativeName>
            <fullName evidence="33">Glycoprotein 120</fullName>
            <shortName evidence="33">gp120</shortName>
        </alternativeName>
    </component>
    <component>
        <recommendedName>
            <fullName evidence="33">Transmembrane protein gp41</fullName>
            <shortName evidence="33">TM</shortName>
        </recommendedName>
        <alternativeName>
            <fullName evidence="33">Glycoprotein 41</fullName>
            <shortName evidence="33">gp41</shortName>
        </alternativeName>
    </component>
</protein>
<evidence type="ECO:0000259" key="37">
    <source>
        <dbReference type="Pfam" id="PF00517"/>
    </source>
</evidence>
<evidence type="ECO:0000256" key="1">
    <source>
        <dbReference type="ARBA" id="ARBA00004402"/>
    </source>
</evidence>
<dbReference type="InterPro" id="IPR000777">
    <property type="entry name" value="HIV1_Gp120"/>
</dbReference>
<dbReference type="GO" id="GO:0020002">
    <property type="term" value="C:host cell plasma membrane"/>
    <property type="evidence" value="ECO:0007669"/>
    <property type="project" value="UniProtKB-SubCell"/>
</dbReference>
<proteinExistence type="inferred from homology"/>
<comment type="miscellaneous">
    <text evidence="33">Inhibitors targeting HIV-1 viral envelope proteins are used as antiretroviral drugs. Attachment of virions to the cell surface via non-specific interactions and CD4 binding can be blocked by inhibitors that include cyanovirin-N, cyclotriazadisulfonamide analogs, PRO 2000, TNX 355 and PRO 542. In addition, BMS 806 can block CD4-induced conformational changes. Env interactions with the coreceptor molecules can be targeted by CCR5 antagonists including SCH-D, maraviroc (UK 427857) and aplaviroc (GW 873140), and the CXCR4 antagonist AMD 070. Fusion of viral and cellular membranes can be inhibited by peptides such as enfuvirtide and tifuvirtide (T 1249). Resistance to inhibitors associated with mutations in Env are observed. Most of the time, single mutations confer only a modest reduction in drug susceptibility. Combination of several mutations is usually required to develop a high-level drug resistance.</text>
</comment>
<dbReference type="GO" id="GO:1903908">
    <property type="term" value="P:positive regulation of plasma membrane raft polarization"/>
    <property type="evidence" value="ECO:0007669"/>
    <property type="project" value="UniProtKB-UniRule"/>
</dbReference>
<evidence type="ECO:0000256" key="32">
    <source>
        <dbReference type="ARBA" id="ARBA00062028"/>
    </source>
</evidence>
<keyword evidence="19 33" id="KW-1043">Host membrane</keyword>
<feature type="region of interest" description="Disordered" evidence="35">
    <location>
        <begin position="740"/>
        <end position="765"/>
    </location>
</feature>
<dbReference type="CDD" id="cd09909">
    <property type="entry name" value="HIV-1-like_HR1-HR2"/>
    <property type="match status" value="1"/>
</dbReference>
<keyword evidence="29 33" id="KW-0899">Viral immunoevasion</keyword>
<feature type="chain" id="PRO_5023235730" description="Transmembrane protein gp41" evidence="33">
    <location>
        <begin position="533"/>
        <end position="877"/>
    </location>
</feature>
<evidence type="ECO:0000256" key="4">
    <source>
        <dbReference type="ARBA" id="ARBA00004563"/>
    </source>
</evidence>
<keyword evidence="7 33" id="KW-1168">Fusion of virus membrane with host membrane</keyword>
<keyword evidence="23 33" id="KW-1039">Host endosome</keyword>
<feature type="domain" description="Retroviral envelope protein GP41-like" evidence="37">
    <location>
        <begin position="551"/>
        <end position="740"/>
    </location>
</feature>
<dbReference type="Gene3D" id="2.170.40.20">
    <property type="entry name" value="Human immunodeficiency virus 1, Gp160, envelope glycoprotein"/>
    <property type="match status" value="2"/>
</dbReference>
<evidence type="ECO:0000256" key="11">
    <source>
        <dbReference type="ARBA" id="ARBA00022581"/>
    </source>
</evidence>
<comment type="subunit">
    <text evidence="32">The mature envelope protein (Env) consists of a homotrimer of non-covalently associated gp120-gp41 heterodimers. The resulting complex protrudes from the virus surface as a spike. There seems to be as few as 10 spikes on the average virion. Interacts with host CD4, CCR5 and CXCR4. Gp120 also interacts with the C-type lectins CD209/DC-SIGN and CLEC4M/DC-SIGNR (collectively referred to as DC-SIGN(R)). Gp120 and gp41 interact with GalCer. Gp120 interacts with host ITGA4/ITGB7 complex; on CD4+ T-cells, this interaction results in rapid activation of integrin ITGAL/LFA-1, which facilitates efficient cell-to-cell spreading of HIV-1. Gp120 interacts with cell-associated heparan sulfate; this interaction increases virus infectivity on permissive cells and may be involved in infection of CD4- cells.</text>
</comment>
<evidence type="ECO:0000256" key="15">
    <source>
        <dbReference type="ARBA" id="ARBA00022703"/>
    </source>
</evidence>
<dbReference type="Pfam" id="PF00516">
    <property type="entry name" value="GP120"/>
    <property type="match status" value="1"/>
</dbReference>
<evidence type="ECO:0000256" key="2">
    <source>
        <dbReference type="ARBA" id="ARBA00004433"/>
    </source>
</evidence>
<comment type="function">
    <text evidence="33">Transmembrane protein gp41: Acts as a class I viral fusion protein. Under the current model, the protein has at least 3 conformational states: pre-fusion native state, pre-hairpin intermediate state, and post-fusion hairpin state. During fusion of viral and target intracellular membranes, the coiled coil regions (heptad repeats) assume a trimer-of-hairpins structure, positioning the fusion peptide in close proximity to the C-terminal region of the ectodomain. The formation of this structure appears to drive apposition and subsequent fusion of viral and target cell membranes. Complete fusion occurs in host cell endosomes and is dynamin-dependent, however some lipid transfer might occur at the plasma membrane. The virus undergoes clathrin-dependent internalization long before endosomal fusion, thus minimizing the surface exposure of conserved viral epitopes during fusion and reducing the efficacy of inhibitors targeting these epitopes. Membranes fusion leads to delivery of the nucleocapsid into the cytoplasm.</text>
</comment>
<comment type="PTM">
    <text evidence="33">Highly glycosylated by host. The high number of glycan on the protein is reffered to as 'glycan shield' because it contributes to hide protein sequence from adaptive immune system.</text>
</comment>
<dbReference type="Gene3D" id="1.10.287.210">
    <property type="match status" value="1"/>
</dbReference>
<keyword evidence="24 33" id="KW-0175">Coiled coil</keyword>
<reference evidence="38" key="1">
    <citation type="journal article" date="2016" name="Science">
        <title>HIV-1 therapy with monoclonal antibody 3BNC117 elicits host immune responses against HIV-1.</title>
        <authorList>
            <person name="Schoofs T."/>
            <person name="Klein F."/>
            <person name="Braunschweig M."/>
            <person name="Kreider E.F."/>
            <person name="Feldmann A."/>
            <person name="Nogueira L."/>
            <person name="Oliveira T."/>
            <person name="Lorenzi J.C.C."/>
            <person name="Parrish E.H."/>
            <person name="Learn G.H."/>
            <person name="West A.P.Jr."/>
            <person name="Bjorkman P.J."/>
            <person name="Schlesinger S.J."/>
            <person name="Seaman M.S."/>
            <person name="Czartoski J."/>
            <person name="McElrath M.J."/>
            <person name="Pfeifer N."/>
            <person name="Hahn B.H."/>
            <person name="Caskey M."/>
            <person name="Nussenzweig M.C."/>
        </authorList>
    </citation>
    <scope>NUCLEOTIDE SEQUENCE</scope>
    <source>
        <strain evidence="38">2A1-W4-0408TIT.G4e_S1</strain>
    </source>
</reference>
<dbReference type="GO" id="GO:0055036">
    <property type="term" value="C:virion membrane"/>
    <property type="evidence" value="ECO:0007669"/>
    <property type="project" value="UniProtKB-SubCell"/>
</dbReference>
<keyword evidence="14 33" id="KW-0812">Transmembrane</keyword>
<feature type="transmembrane region" description="Helical" evidence="34">
    <location>
        <begin position="699"/>
        <end position="726"/>
    </location>
</feature>
<feature type="region of interest" description="CD4-binding loop" evidence="33">
    <location>
        <begin position="388"/>
        <end position="398"/>
    </location>
</feature>
<keyword evidence="16 33" id="KW-0732">Signal</keyword>
<evidence type="ECO:0000256" key="30">
    <source>
        <dbReference type="ARBA" id="ARBA00023288"/>
    </source>
</evidence>
<evidence type="ECO:0000256" key="22">
    <source>
        <dbReference type="ARBA" id="ARBA00022989"/>
    </source>
</evidence>
<feature type="disulfide bond" evidence="33">
    <location>
        <begin position="244"/>
        <end position="273"/>
    </location>
</feature>
<organism evidence="38">
    <name type="scientific">Human immunodeficiency virus type 1</name>
    <name type="common">HIV-1</name>
    <dbReference type="NCBI Taxonomy" id="11676"/>
    <lineage>
        <taxon>Viruses</taxon>
        <taxon>Riboviria</taxon>
        <taxon>Pararnavirae</taxon>
        <taxon>Artverviricota</taxon>
        <taxon>Revtraviricetes</taxon>
        <taxon>Ortervirales</taxon>
        <taxon>Retroviridae</taxon>
        <taxon>Orthoretrovirinae</taxon>
        <taxon>Lentivirus</taxon>
        <taxon>Lentivirus humimdef1</taxon>
    </lineage>
</organism>
<evidence type="ECO:0000256" key="20">
    <source>
        <dbReference type="ARBA" id="ARBA00022879"/>
    </source>
</evidence>
<evidence type="ECO:0000256" key="19">
    <source>
        <dbReference type="ARBA" id="ARBA00022870"/>
    </source>
</evidence>
<evidence type="ECO:0000259" key="36">
    <source>
        <dbReference type="Pfam" id="PF00516"/>
    </source>
</evidence>
<feature type="disulfide bond" evidence="33">
    <location>
        <begin position="619"/>
        <end position="625"/>
    </location>
</feature>
<feature type="short sequence motif" description="YXXL motif; contains endocytosis signal" evidence="33">
    <location>
        <begin position="733"/>
        <end position="736"/>
    </location>
</feature>
<dbReference type="GO" id="GO:0019064">
    <property type="term" value="P:fusion of virus membrane with host plasma membrane"/>
    <property type="evidence" value="ECO:0007669"/>
    <property type="project" value="UniProtKB-UniRule"/>
</dbReference>
<keyword evidence="18 33" id="KW-0946">Virion</keyword>
<dbReference type="GO" id="GO:1903911">
    <property type="term" value="P:positive regulation of receptor clustering"/>
    <property type="evidence" value="ECO:0007669"/>
    <property type="project" value="UniProtKB-UniRule"/>
</dbReference>
<comment type="subcellular location">
    <subcellularLocation>
        <location evidence="3">Host cell membrane</location>
        <topology evidence="3">Peripheral membrane protein</topology>
    </subcellularLocation>
    <subcellularLocation>
        <location evidence="1">Host cell membrane</location>
        <topology evidence="1">Single-pass type I membrane protein</topology>
    </subcellularLocation>
    <subcellularLocation>
        <location evidence="2">Host endosome membrane</location>
        <topology evidence="2">Peripheral membrane protein</topology>
    </subcellularLocation>
    <subcellularLocation>
        <location evidence="5">Host endosome membrane</location>
        <topology evidence="5">Single-pass type I membrane protein</topology>
    </subcellularLocation>
    <subcellularLocation>
        <location evidence="6">Virion membrane</location>
        <topology evidence="6">Peripheral membrane protein</topology>
    </subcellularLocation>
    <subcellularLocation>
        <location evidence="4">Virion membrane</location>
        <topology evidence="4">Single-pass type I membrane protein</topology>
    </subcellularLocation>
</comment>
<keyword evidence="30 33" id="KW-0449">Lipoprotein</keyword>
<dbReference type="InterPro" id="IPR036377">
    <property type="entry name" value="Gp120_core_sf"/>
</dbReference>
<dbReference type="SUPFAM" id="SSF56502">
    <property type="entry name" value="gp120 core"/>
    <property type="match status" value="2"/>
</dbReference>
<evidence type="ECO:0000256" key="13">
    <source>
        <dbReference type="ARBA" id="ARBA00022685"/>
    </source>
</evidence>
<keyword evidence="27 33" id="KW-1015">Disulfide bond</keyword>
<name>A0A160I4W0_HV1</name>
<evidence type="ECO:0000256" key="35">
    <source>
        <dbReference type="SAM" id="MobiDB-lite"/>
    </source>
</evidence>
<dbReference type="GO" id="GO:0019031">
    <property type="term" value="C:viral envelope"/>
    <property type="evidence" value="ECO:0007669"/>
    <property type="project" value="UniProtKB-KW"/>
</dbReference>
<evidence type="ECO:0000256" key="18">
    <source>
        <dbReference type="ARBA" id="ARBA00022844"/>
    </source>
</evidence>
<evidence type="ECO:0000256" key="29">
    <source>
        <dbReference type="ARBA" id="ARBA00023280"/>
    </source>
</evidence>
<evidence type="ECO:0000256" key="10">
    <source>
        <dbReference type="ARBA" id="ARBA00022570"/>
    </source>
</evidence>
<dbReference type="GO" id="GO:0044175">
    <property type="term" value="C:host cell endosome membrane"/>
    <property type="evidence" value="ECO:0007669"/>
    <property type="project" value="UniProtKB-SubCell"/>
</dbReference>
<evidence type="ECO:0000256" key="8">
    <source>
        <dbReference type="ARBA" id="ARBA00022510"/>
    </source>
</evidence>
<dbReference type="GO" id="GO:0005198">
    <property type="term" value="F:structural molecule activity"/>
    <property type="evidence" value="ECO:0007669"/>
    <property type="project" value="UniProtKB-UniRule"/>
</dbReference>
<gene>
    <name evidence="33 38" type="primary">env</name>
</gene>
<keyword evidence="26 33" id="KW-0564">Palmitate</keyword>
<feature type="disulfide bond" evidence="33">
    <location>
        <begin position="254"/>
        <end position="265"/>
    </location>
</feature>
<keyword evidence="13 33" id="KW-0165">Cleavage on pair of basic residues</keyword>
<evidence type="ECO:0000256" key="27">
    <source>
        <dbReference type="ARBA" id="ARBA00023157"/>
    </source>
</evidence>
<evidence type="ECO:0000256" key="23">
    <source>
        <dbReference type="ARBA" id="ARBA00023046"/>
    </source>
</evidence>
<comment type="domain">
    <text evidence="33">Some of the most genetically diverse regions of the viral genome are present in Env. They are called variable regions 1 through 5 (V1 through V5). Coreceptor usage of gp120 is determined mainly by the primary structure of the third variable region (V3) in the outer domain of gp120. The sequence of V3 determines which coreceptor, CCR5 and/or CXCR4 (corresponding to R5/macrophage, X4/T cell and R5X4/T cell and macrophage tropism), is used to trigger the fusion potential of the Env complex, and hence which cells the virus can infect. Binding to CCR5 involves a region adjacent in addition to V3.</text>
</comment>
<keyword evidence="8 33" id="KW-1170">Fusion of virus membrane with host endosomal membrane</keyword>
<dbReference type="GO" id="GO:0019082">
    <property type="term" value="P:viral protein processing"/>
    <property type="evidence" value="ECO:0007669"/>
    <property type="project" value="UniProtKB-UniRule"/>
</dbReference>
<dbReference type="GO" id="GO:0052031">
    <property type="term" value="P:symbiont-mediated perturbation of host defense response"/>
    <property type="evidence" value="ECO:0007669"/>
    <property type="project" value="UniProtKB-UniRule"/>
</dbReference>
<comment type="subcellular location">
    <molecule>Transmembrane protein gp41</molecule>
    <subcellularLocation>
        <location evidence="33">Virion membrane</location>
        <topology evidence="33">Single-pass type I membrane protein</topology>
    </subcellularLocation>
    <subcellularLocation>
        <location evidence="33">Host cell membrane</location>
        <topology evidence="33">Single-pass type I membrane protein</topology>
    </subcellularLocation>
    <subcellularLocation>
        <location evidence="33">Host endosome membrane</location>
        <topology evidence="33">Single-pass type I membrane protein</topology>
    </subcellularLocation>
    <text evidence="33">It is probably concentrated at the site of budding and incorporated into the virions possibly by contacts between the cytoplasmic tail of Env and the N-terminus of Gag.</text>
</comment>